<gene>
    <name evidence="1" type="ORF">GRI58_05950</name>
</gene>
<reference evidence="1 2" key="1">
    <citation type="submission" date="2019-12" db="EMBL/GenBank/DDBJ databases">
        <title>Genomic-based taxomic classification of the family Erythrobacteraceae.</title>
        <authorList>
            <person name="Xu L."/>
        </authorList>
    </citation>
    <scope>NUCLEOTIDE SEQUENCE [LARGE SCALE GENOMIC DNA]</scope>
    <source>
        <strain evidence="1 2">KEMB 9005-328</strain>
    </source>
</reference>
<evidence type="ECO:0000313" key="1">
    <source>
        <dbReference type="EMBL" id="MXP28364.1"/>
    </source>
</evidence>
<organism evidence="1 2">
    <name type="scientific">Qipengyuania algicida</name>
    <dbReference type="NCBI Taxonomy" id="1836209"/>
    <lineage>
        <taxon>Bacteria</taxon>
        <taxon>Pseudomonadati</taxon>
        <taxon>Pseudomonadota</taxon>
        <taxon>Alphaproteobacteria</taxon>
        <taxon>Sphingomonadales</taxon>
        <taxon>Erythrobacteraceae</taxon>
        <taxon>Qipengyuania</taxon>
    </lineage>
</organism>
<proteinExistence type="predicted"/>
<dbReference type="InterPro" id="IPR007948">
    <property type="entry name" value="DUF736"/>
</dbReference>
<dbReference type="OrthoDB" id="9811595at2"/>
<evidence type="ECO:0000313" key="2">
    <source>
        <dbReference type="Proteomes" id="UP000439780"/>
    </source>
</evidence>
<keyword evidence="2" id="KW-1185">Reference proteome</keyword>
<accession>A0A845AFF2</accession>
<dbReference type="Proteomes" id="UP000439780">
    <property type="component" value="Unassembled WGS sequence"/>
</dbReference>
<sequence>MNCIGTFVATPDGFEGRLQTLSIDSVLTFVATEPGDVGNAPDYRIMAGEGDAAYEVGAGWKHVGDKAGPFVAVVIDDPALVQPLRANLFRSDANAHVLMWSRPARRKAKD</sequence>
<comment type="caution">
    <text evidence="1">The sequence shown here is derived from an EMBL/GenBank/DDBJ whole genome shotgun (WGS) entry which is preliminary data.</text>
</comment>
<dbReference type="Pfam" id="PF05284">
    <property type="entry name" value="DUF736"/>
    <property type="match status" value="1"/>
</dbReference>
<dbReference type="RefSeq" id="WP_160752646.1">
    <property type="nucleotide sequence ID" value="NZ_WTYA01000003.1"/>
</dbReference>
<protein>
    <submittedName>
        <fullName evidence="1">DUF736 family protein</fullName>
    </submittedName>
</protein>
<name>A0A845AFF2_9SPHN</name>
<dbReference type="EMBL" id="WTYA01000003">
    <property type="protein sequence ID" value="MXP28364.1"/>
    <property type="molecule type" value="Genomic_DNA"/>
</dbReference>
<dbReference type="AlphaFoldDB" id="A0A845AFF2"/>